<evidence type="ECO:0000256" key="6">
    <source>
        <dbReference type="RuleBase" id="RU364060"/>
    </source>
</evidence>
<gene>
    <name evidence="8" type="ORF">CYY_005223</name>
</gene>
<evidence type="ECO:0000256" key="4">
    <source>
        <dbReference type="ARBA" id="ARBA00023163"/>
    </source>
</evidence>
<dbReference type="GO" id="GO:0070847">
    <property type="term" value="C:core mediator complex"/>
    <property type="evidence" value="ECO:0007669"/>
    <property type="project" value="TreeGrafter"/>
</dbReference>
<protein>
    <recommendedName>
        <fullName evidence="6">Mediator of RNA polymerase II transcription subunit 7</fullName>
    </recommendedName>
</protein>
<keyword evidence="6" id="KW-0010">Activator</keyword>
<dbReference type="Gene3D" id="6.10.140.200">
    <property type="match status" value="1"/>
</dbReference>
<comment type="subcellular location">
    <subcellularLocation>
        <location evidence="1 6">Nucleus</location>
    </subcellularLocation>
</comment>
<dbReference type="PANTHER" id="PTHR21428:SF11">
    <property type="entry name" value="MEDIATOR OF RNA POLYMERASE II TRANSCRIPTION SUBUNIT 7"/>
    <property type="match status" value="1"/>
</dbReference>
<dbReference type="OrthoDB" id="10253553at2759"/>
<dbReference type="InterPro" id="IPR009244">
    <property type="entry name" value="Mediatior_Med7"/>
</dbReference>
<dbReference type="GO" id="GO:0006357">
    <property type="term" value="P:regulation of transcription by RNA polymerase II"/>
    <property type="evidence" value="ECO:0007669"/>
    <property type="project" value="InterPro"/>
</dbReference>
<keyword evidence="9" id="KW-1185">Reference proteome</keyword>
<keyword evidence="3 6" id="KW-0805">Transcription regulation</keyword>
<dbReference type="PANTHER" id="PTHR21428">
    <property type="entry name" value="MEDIATOR OF RNA POLYMERASE II TRANSCRIPTION SUBUNIT 7"/>
    <property type="match status" value="1"/>
</dbReference>
<evidence type="ECO:0000256" key="7">
    <source>
        <dbReference type="SAM" id="MobiDB-lite"/>
    </source>
</evidence>
<dbReference type="InterPro" id="IPR037212">
    <property type="entry name" value="Med7/Med21-like"/>
</dbReference>
<evidence type="ECO:0000256" key="3">
    <source>
        <dbReference type="ARBA" id="ARBA00023015"/>
    </source>
</evidence>
<keyword evidence="4 6" id="KW-0804">Transcription</keyword>
<dbReference type="GO" id="GO:0016592">
    <property type="term" value="C:mediator complex"/>
    <property type="evidence" value="ECO:0007669"/>
    <property type="project" value="InterPro"/>
</dbReference>
<dbReference type="AlphaFoldDB" id="A0A8J4PUM6"/>
<comment type="function">
    <text evidence="6">Component of the Mediator complex, a coactivator involved in the regulated transcription of nearly all RNA polymerase II-dependent genes. Mediator functions as a bridge to convey information from gene-specific regulatory proteins to the basal RNA polymerase II transcription machinery.</text>
</comment>
<dbReference type="Gene3D" id="6.10.140.1520">
    <property type="match status" value="1"/>
</dbReference>
<comment type="subunit">
    <text evidence="6">Component of the Mediator complex.</text>
</comment>
<evidence type="ECO:0000256" key="5">
    <source>
        <dbReference type="ARBA" id="ARBA00023242"/>
    </source>
</evidence>
<evidence type="ECO:0000256" key="2">
    <source>
        <dbReference type="ARBA" id="ARBA00009994"/>
    </source>
</evidence>
<dbReference type="Proteomes" id="UP000695562">
    <property type="component" value="Unassembled WGS sequence"/>
</dbReference>
<evidence type="ECO:0000256" key="1">
    <source>
        <dbReference type="ARBA" id="ARBA00004123"/>
    </source>
</evidence>
<dbReference type="InterPro" id="IPR044888">
    <property type="entry name" value="Mediatior_Med7_sf"/>
</dbReference>
<name>A0A8J4PUM6_9MYCE</name>
<dbReference type="Pfam" id="PF05983">
    <property type="entry name" value="Med7"/>
    <property type="match status" value="1"/>
</dbReference>
<dbReference type="EMBL" id="AJWJ01000202">
    <property type="protein sequence ID" value="KAF2073475.1"/>
    <property type="molecule type" value="Genomic_DNA"/>
</dbReference>
<dbReference type="GO" id="GO:0003712">
    <property type="term" value="F:transcription coregulator activity"/>
    <property type="evidence" value="ECO:0007669"/>
    <property type="project" value="InterPro"/>
</dbReference>
<sequence>MNAAASPQQIENVSTFPPPPPFYKLYLNYDSDIDSTATTSATTDPSTSSTLSEQQSIPNIILPLQPPIPPKQGSNYNQFGQTYSTVDVLPTLDELDMVQLYPKGDIEPISELKKLNRSILFNYLQLLETLIENPSDFKTKVDDISLLFINFHHLLNSYRPHQARETLLSIMTEQIKNRTQSNQLLKKSLETCKESLIQTFNNLNNETEEKEKLSPTLATTTKEQPSTPQTINKNEELVKPTNWLDQLVNELSKIEKPQ</sequence>
<comment type="caution">
    <text evidence="8">The sequence shown here is derived from an EMBL/GenBank/DDBJ whole genome shotgun (WGS) entry which is preliminary data.</text>
</comment>
<evidence type="ECO:0000313" key="8">
    <source>
        <dbReference type="EMBL" id="KAF2073475.1"/>
    </source>
</evidence>
<keyword evidence="5 6" id="KW-0539">Nucleus</keyword>
<comment type="similarity">
    <text evidence="2 6">Belongs to the Mediator complex subunit 7 family.</text>
</comment>
<evidence type="ECO:0000313" key="9">
    <source>
        <dbReference type="Proteomes" id="UP000695562"/>
    </source>
</evidence>
<reference evidence="8" key="1">
    <citation type="submission" date="2020-01" db="EMBL/GenBank/DDBJ databases">
        <title>Development of genomics and gene disruption for Polysphondylium violaceum indicates a role for the polyketide synthase stlB in stalk morphogenesis.</title>
        <authorList>
            <person name="Narita B."/>
            <person name="Kawabe Y."/>
            <person name="Kin K."/>
            <person name="Saito T."/>
            <person name="Gibbs R."/>
            <person name="Kuspa A."/>
            <person name="Muzny D."/>
            <person name="Queller D."/>
            <person name="Richards S."/>
            <person name="Strassman J."/>
            <person name="Sucgang R."/>
            <person name="Worley K."/>
            <person name="Schaap P."/>
        </authorList>
    </citation>
    <scope>NUCLEOTIDE SEQUENCE</scope>
    <source>
        <strain evidence="8">QSvi11</strain>
    </source>
</reference>
<dbReference type="SUPFAM" id="SSF140718">
    <property type="entry name" value="Mediator hinge subcomplex-like"/>
    <property type="match status" value="1"/>
</dbReference>
<organism evidence="8 9">
    <name type="scientific">Polysphondylium violaceum</name>
    <dbReference type="NCBI Taxonomy" id="133409"/>
    <lineage>
        <taxon>Eukaryota</taxon>
        <taxon>Amoebozoa</taxon>
        <taxon>Evosea</taxon>
        <taxon>Eumycetozoa</taxon>
        <taxon>Dictyostelia</taxon>
        <taxon>Dictyosteliales</taxon>
        <taxon>Dictyosteliaceae</taxon>
        <taxon>Polysphondylium</taxon>
    </lineage>
</organism>
<feature type="region of interest" description="Disordered" evidence="7">
    <location>
        <begin position="204"/>
        <end position="234"/>
    </location>
</feature>
<feature type="compositionally biased region" description="Polar residues" evidence="7">
    <location>
        <begin position="216"/>
        <end position="232"/>
    </location>
</feature>
<accession>A0A8J4PUM6</accession>
<proteinExistence type="inferred from homology"/>